<dbReference type="RefSeq" id="WP_132874887.1">
    <property type="nucleotide sequence ID" value="NZ_SLXQ01000001.1"/>
</dbReference>
<feature type="region of interest" description="Disordered" evidence="1">
    <location>
        <begin position="291"/>
        <end position="313"/>
    </location>
</feature>
<dbReference type="AlphaFoldDB" id="A0A4V2SUY2"/>
<dbReference type="EMBL" id="SLXQ01000001">
    <property type="protein sequence ID" value="TCP56256.1"/>
    <property type="molecule type" value="Genomic_DNA"/>
</dbReference>
<gene>
    <name evidence="3" type="ORF">EV191_101196</name>
</gene>
<dbReference type="PANTHER" id="PTHR37507:SF2">
    <property type="entry name" value="SPORULATION PROTEIN YDCC"/>
    <property type="match status" value="1"/>
</dbReference>
<dbReference type="PANTHER" id="PTHR37507">
    <property type="entry name" value="SPORULATION PROTEIN YDCC"/>
    <property type="match status" value="1"/>
</dbReference>
<dbReference type="InterPro" id="IPR033434">
    <property type="entry name" value="MucB/RseB_N"/>
</dbReference>
<evidence type="ECO:0000259" key="2">
    <source>
        <dbReference type="Pfam" id="PF03888"/>
    </source>
</evidence>
<evidence type="ECO:0000313" key="4">
    <source>
        <dbReference type="Proteomes" id="UP000294911"/>
    </source>
</evidence>
<dbReference type="Proteomes" id="UP000294911">
    <property type="component" value="Unassembled WGS sequence"/>
</dbReference>
<proteinExistence type="predicted"/>
<protein>
    <submittedName>
        <fullName evidence="3">Outer membrane lipoprotein-sorting protein</fullName>
    </submittedName>
</protein>
<keyword evidence="3" id="KW-0449">Lipoprotein</keyword>
<name>A0A4V2SUY2_9PSEU</name>
<dbReference type="SUPFAM" id="SSF89392">
    <property type="entry name" value="Prokaryotic lipoproteins and lipoprotein localization factors"/>
    <property type="match status" value="1"/>
</dbReference>
<feature type="domain" description="MucB/RseB N-terminal" evidence="2">
    <location>
        <begin position="137"/>
        <end position="231"/>
    </location>
</feature>
<dbReference type="OrthoDB" id="4822274at2"/>
<evidence type="ECO:0000313" key="3">
    <source>
        <dbReference type="EMBL" id="TCP56256.1"/>
    </source>
</evidence>
<dbReference type="InterPro" id="IPR052944">
    <property type="entry name" value="Sporulation_related"/>
</dbReference>
<dbReference type="InterPro" id="IPR029046">
    <property type="entry name" value="LolA/LolB/LppX"/>
</dbReference>
<organism evidence="3 4">
    <name type="scientific">Tamaricihabitans halophyticus</name>
    <dbReference type="NCBI Taxonomy" id="1262583"/>
    <lineage>
        <taxon>Bacteria</taxon>
        <taxon>Bacillati</taxon>
        <taxon>Actinomycetota</taxon>
        <taxon>Actinomycetes</taxon>
        <taxon>Pseudonocardiales</taxon>
        <taxon>Pseudonocardiaceae</taxon>
        <taxon>Tamaricihabitans</taxon>
    </lineage>
</organism>
<reference evidence="3 4" key="1">
    <citation type="submission" date="2019-03" db="EMBL/GenBank/DDBJ databases">
        <title>Genomic Encyclopedia of Type Strains, Phase IV (KMG-IV): sequencing the most valuable type-strain genomes for metagenomic binning, comparative biology and taxonomic classification.</title>
        <authorList>
            <person name="Goeker M."/>
        </authorList>
    </citation>
    <scope>NUCLEOTIDE SEQUENCE [LARGE SCALE GENOMIC DNA]</scope>
    <source>
        <strain evidence="3 4">DSM 45765</strain>
    </source>
</reference>
<dbReference type="Gene3D" id="2.50.20.10">
    <property type="entry name" value="Lipoprotein localisation LolA/LolB/LppX"/>
    <property type="match status" value="1"/>
</dbReference>
<keyword evidence="4" id="KW-1185">Reference proteome</keyword>
<sequence length="370" mass="38888">MRASRKALIGAVSGTAVGAIGLGLLAMPATAGGAPELPDVSAPELVSSVLTADMPALAGTVEVENNLGLPDIPGQQSMLGTESARVYTDGKQGARVSFEQDTGEQIAVSNGNKAWFWDAASQRVTEYSLHEKQRKPKDATKDNPAELARSLVDKLNETSEVRVDGTARVADRAAYDLVLTPKPTERTLLREVRVAVDAETRLPLRLAAFANGSTEPVAQLSFTDLTIGAQPADLFTFTPPAGAEVVRPEPNKQRDRKPGEQEAAMADSSVIGDGWDTALVLRGKELLNSMGMADQGRPDQDKPDQSGVGPGAEADARQMLEQVGEKVTGSFGSGRLISTNVGGALITDDGRIAVGAVPKQVLIEALEQAK</sequence>
<evidence type="ECO:0000256" key="1">
    <source>
        <dbReference type="SAM" id="MobiDB-lite"/>
    </source>
</evidence>
<comment type="caution">
    <text evidence="3">The sequence shown here is derived from an EMBL/GenBank/DDBJ whole genome shotgun (WGS) entry which is preliminary data.</text>
</comment>
<feature type="compositionally biased region" description="Basic and acidic residues" evidence="1">
    <location>
        <begin position="246"/>
        <end position="260"/>
    </location>
</feature>
<feature type="region of interest" description="Disordered" evidence="1">
    <location>
        <begin position="241"/>
        <end position="268"/>
    </location>
</feature>
<dbReference type="Pfam" id="PF03888">
    <property type="entry name" value="MucB_RseB"/>
    <property type="match status" value="1"/>
</dbReference>
<accession>A0A4V2SUY2</accession>